<dbReference type="GO" id="GO:0043024">
    <property type="term" value="F:ribosomal small subunit binding"/>
    <property type="evidence" value="ECO:0007669"/>
    <property type="project" value="TreeGrafter"/>
</dbReference>
<dbReference type="Pfam" id="PF01926">
    <property type="entry name" value="MMR_HSR1"/>
    <property type="match status" value="1"/>
</dbReference>
<dbReference type="GO" id="GO:0005525">
    <property type="term" value="F:GTP binding"/>
    <property type="evidence" value="ECO:0007669"/>
    <property type="project" value="UniProtKB-UniRule"/>
</dbReference>
<keyword evidence="6" id="KW-0699">rRNA-binding</keyword>
<dbReference type="Pfam" id="PF07650">
    <property type="entry name" value="KH_2"/>
    <property type="match status" value="1"/>
</dbReference>
<feature type="region of interest" description="G1" evidence="7">
    <location>
        <begin position="24"/>
        <end position="31"/>
    </location>
</feature>
<dbReference type="GO" id="GO:0000028">
    <property type="term" value="P:ribosomal small subunit assembly"/>
    <property type="evidence" value="ECO:0007669"/>
    <property type="project" value="TreeGrafter"/>
</dbReference>
<dbReference type="PhylomeDB" id="Q2RT94"/>
<sequence length="309" mass="34087">MTDLDCPSPADSAPPRCGFVAVIGAPNAGKSTLVNRLVGSKVTIVSPKVQTTRSRVRGIAMVGEAQVVFVDTPGIFQPRKRFDRAMVAAAWEGALEADLVLLVIDAHKGITAEVEEILTKLKATGRRALLALNKVDALERSRLLEMASRLDAALPFEKVFMISALTGSGCDDVLAWLAERVPAGPWMFPEDEVSDLPQRLLAAEITREKVFLQLHEELPYAAAVVTESWRERADGSVRIDQTVLVQRESQRAIFLGKGGARIKALGRAARVELSEILERPVHLFLHVKVNDRLWDDRDQYSEWGLDFDV</sequence>
<proteinExistence type="inferred from homology"/>
<dbReference type="NCBIfam" id="TIGR00231">
    <property type="entry name" value="small_GTP"/>
    <property type="match status" value="1"/>
</dbReference>
<dbReference type="InterPro" id="IPR005662">
    <property type="entry name" value="GTPase_Era-like"/>
</dbReference>
<dbReference type="InterPro" id="IPR015946">
    <property type="entry name" value="KH_dom-like_a/b"/>
</dbReference>
<evidence type="ECO:0000313" key="12">
    <source>
        <dbReference type="Proteomes" id="UP000001929"/>
    </source>
</evidence>
<dbReference type="KEGG" id="rru:Rru_A1851"/>
<dbReference type="CDD" id="cd22534">
    <property type="entry name" value="KH-II_Era"/>
    <property type="match status" value="1"/>
</dbReference>
<dbReference type="GO" id="GO:0005829">
    <property type="term" value="C:cytosol"/>
    <property type="evidence" value="ECO:0007669"/>
    <property type="project" value="TreeGrafter"/>
</dbReference>
<dbReference type="InterPro" id="IPR027417">
    <property type="entry name" value="P-loop_NTPase"/>
</dbReference>
<dbReference type="InterPro" id="IPR009019">
    <property type="entry name" value="KH_sf_prok-type"/>
</dbReference>
<name>Q2RT94_RHORT</name>
<keyword evidence="6" id="KW-0690">Ribosome biogenesis</keyword>
<dbReference type="EnsemblBacteria" id="ABC22651">
    <property type="protein sequence ID" value="ABC22651"/>
    <property type="gene ID" value="Rru_A1851"/>
</dbReference>
<dbReference type="InterPro" id="IPR004044">
    <property type="entry name" value="KH_dom_type_2"/>
</dbReference>
<feature type="region of interest" description="G5" evidence="7">
    <location>
        <begin position="162"/>
        <end position="164"/>
    </location>
</feature>
<feature type="region of interest" description="G4" evidence="7">
    <location>
        <begin position="133"/>
        <end position="136"/>
    </location>
</feature>
<evidence type="ECO:0000256" key="3">
    <source>
        <dbReference type="ARBA" id="ARBA00022741"/>
    </source>
</evidence>
<keyword evidence="4 6" id="KW-0694">RNA-binding</keyword>
<feature type="domain" description="KH type-2" evidence="9">
    <location>
        <begin position="214"/>
        <end position="291"/>
    </location>
</feature>
<evidence type="ECO:0000313" key="11">
    <source>
        <dbReference type="EMBL" id="ABC22651.1"/>
    </source>
</evidence>
<dbReference type="PROSITE" id="PS51713">
    <property type="entry name" value="G_ERA"/>
    <property type="match status" value="1"/>
</dbReference>
<dbReference type="Proteomes" id="UP000001929">
    <property type="component" value="Chromosome"/>
</dbReference>
<dbReference type="PANTHER" id="PTHR42698">
    <property type="entry name" value="GTPASE ERA"/>
    <property type="match status" value="1"/>
</dbReference>
<dbReference type="PRINTS" id="PR00326">
    <property type="entry name" value="GTP1OBG"/>
</dbReference>
<evidence type="ECO:0000256" key="7">
    <source>
        <dbReference type="PROSITE-ProRule" id="PRU01050"/>
    </source>
</evidence>
<dbReference type="AlphaFoldDB" id="Q2RT94"/>
<comment type="function">
    <text evidence="6">An essential GTPase that binds both GDP and GTP, with rapid nucleotide exchange. Plays a role in 16S rRNA processing and 30S ribosomal subunit biogenesis and possibly also in cell cycle regulation and energy metabolism.</text>
</comment>
<evidence type="ECO:0000259" key="9">
    <source>
        <dbReference type="PROSITE" id="PS50823"/>
    </source>
</evidence>
<dbReference type="NCBIfam" id="TIGR00436">
    <property type="entry name" value="era"/>
    <property type="match status" value="1"/>
</dbReference>
<evidence type="ECO:0000256" key="5">
    <source>
        <dbReference type="ARBA" id="ARBA00023134"/>
    </source>
</evidence>
<protein>
    <recommendedName>
        <fullName evidence="2 6">GTPase Era</fullName>
    </recommendedName>
</protein>
<accession>Q2RT94</accession>
<evidence type="ECO:0000256" key="6">
    <source>
        <dbReference type="HAMAP-Rule" id="MF_00367"/>
    </source>
</evidence>
<dbReference type="InterPro" id="IPR030388">
    <property type="entry name" value="G_ERA_dom"/>
</dbReference>
<evidence type="ECO:0000259" key="10">
    <source>
        <dbReference type="PROSITE" id="PS51713"/>
    </source>
</evidence>
<comment type="subunit">
    <text evidence="6">Monomer.</text>
</comment>
<dbReference type="SUPFAM" id="SSF52540">
    <property type="entry name" value="P-loop containing nucleoside triphosphate hydrolases"/>
    <property type="match status" value="1"/>
</dbReference>
<dbReference type="InterPro" id="IPR006073">
    <property type="entry name" value="GTP-bd"/>
</dbReference>
<evidence type="ECO:0000256" key="4">
    <source>
        <dbReference type="ARBA" id="ARBA00022884"/>
    </source>
</evidence>
<feature type="region of interest" description="G3" evidence="7">
    <location>
        <begin position="71"/>
        <end position="74"/>
    </location>
</feature>
<gene>
    <name evidence="6" type="primary">era</name>
    <name evidence="11" type="ordered locus">Rru_A1851</name>
</gene>
<keyword evidence="6" id="KW-0997">Cell inner membrane</keyword>
<dbReference type="HOGENOM" id="CLU_038009_1_1_5"/>
<dbReference type="PANTHER" id="PTHR42698:SF1">
    <property type="entry name" value="GTPASE ERA, MITOCHONDRIAL"/>
    <property type="match status" value="1"/>
</dbReference>
<dbReference type="Gene3D" id="3.30.300.20">
    <property type="match status" value="1"/>
</dbReference>
<organism evidence="11 12">
    <name type="scientific">Rhodospirillum rubrum (strain ATCC 11170 / ATH 1.1.1 / DSM 467 / LMG 4362 / NCIMB 8255 / S1)</name>
    <dbReference type="NCBI Taxonomy" id="269796"/>
    <lineage>
        <taxon>Bacteria</taxon>
        <taxon>Pseudomonadati</taxon>
        <taxon>Pseudomonadota</taxon>
        <taxon>Alphaproteobacteria</taxon>
        <taxon>Rhodospirillales</taxon>
        <taxon>Rhodospirillaceae</taxon>
        <taxon>Rhodospirillum</taxon>
    </lineage>
</organism>
<keyword evidence="6" id="KW-0963">Cytoplasm</keyword>
<dbReference type="CDD" id="cd04163">
    <property type="entry name" value="Era"/>
    <property type="match status" value="1"/>
</dbReference>
<keyword evidence="6" id="KW-1003">Cell membrane</keyword>
<feature type="region of interest" description="G2" evidence="7">
    <location>
        <begin position="50"/>
        <end position="54"/>
    </location>
</feature>
<dbReference type="PATRIC" id="fig|269796.9.peg.1930"/>
<dbReference type="Gene3D" id="3.40.50.300">
    <property type="entry name" value="P-loop containing nucleotide triphosphate hydrolases"/>
    <property type="match status" value="1"/>
</dbReference>
<evidence type="ECO:0000256" key="1">
    <source>
        <dbReference type="ARBA" id="ARBA00007921"/>
    </source>
</evidence>
<reference evidence="11 12" key="1">
    <citation type="journal article" date="2011" name="Stand. Genomic Sci.">
        <title>Complete genome sequence of Rhodospirillum rubrum type strain (S1).</title>
        <authorList>
            <person name="Munk A.C."/>
            <person name="Copeland A."/>
            <person name="Lucas S."/>
            <person name="Lapidus A."/>
            <person name="Del Rio T.G."/>
            <person name="Barry K."/>
            <person name="Detter J.C."/>
            <person name="Hammon N."/>
            <person name="Israni S."/>
            <person name="Pitluck S."/>
            <person name="Brettin T."/>
            <person name="Bruce D."/>
            <person name="Han C."/>
            <person name="Tapia R."/>
            <person name="Gilna P."/>
            <person name="Schmutz J."/>
            <person name="Larimer F."/>
            <person name="Land M."/>
            <person name="Kyrpides N.C."/>
            <person name="Mavromatis K."/>
            <person name="Richardson P."/>
            <person name="Rohde M."/>
            <person name="Goker M."/>
            <person name="Klenk H.P."/>
            <person name="Zhang Y."/>
            <person name="Roberts G.P."/>
            <person name="Reslewic S."/>
            <person name="Schwartz D.C."/>
        </authorList>
    </citation>
    <scope>NUCLEOTIDE SEQUENCE [LARGE SCALE GENOMIC DNA]</scope>
    <source>
        <strain evidence="12">ATCC 11170 / ATH 1.1.1 / DSM 467 / LMG 4362 / NCIMB 8255 / S1</strain>
    </source>
</reference>
<keyword evidence="5 6" id="KW-0342">GTP-binding</keyword>
<dbReference type="NCBIfam" id="NF000908">
    <property type="entry name" value="PRK00089.1"/>
    <property type="match status" value="1"/>
</dbReference>
<feature type="binding site" evidence="6">
    <location>
        <begin position="133"/>
        <end position="136"/>
    </location>
    <ligand>
        <name>GTP</name>
        <dbReference type="ChEBI" id="CHEBI:37565"/>
    </ligand>
</feature>
<comment type="subcellular location">
    <subcellularLocation>
        <location evidence="6">Cytoplasm</location>
    </subcellularLocation>
    <subcellularLocation>
        <location evidence="6">Cell inner membrane</location>
        <topology evidence="6">Peripheral membrane protein</topology>
    </subcellularLocation>
</comment>
<dbReference type="InterPro" id="IPR005225">
    <property type="entry name" value="Small_GTP-bd"/>
</dbReference>
<dbReference type="RefSeq" id="WP_011389604.1">
    <property type="nucleotide sequence ID" value="NC_007643.1"/>
</dbReference>
<keyword evidence="6" id="KW-0472">Membrane</keyword>
<dbReference type="GO" id="GO:0070181">
    <property type="term" value="F:small ribosomal subunit rRNA binding"/>
    <property type="evidence" value="ECO:0007669"/>
    <property type="project" value="UniProtKB-UniRule"/>
</dbReference>
<evidence type="ECO:0000256" key="2">
    <source>
        <dbReference type="ARBA" id="ARBA00020484"/>
    </source>
</evidence>
<evidence type="ECO:0000256" key="8">
    <source>
        <dbReference type="RuleBase" id="RU003761"/>
    </source>
</evidence>
<dbReference type="GO" id="GO:0003924">
    <property type="term" value="F:GTPase activity"/>
    <property type="evidence" value="ECO:0007669"/>
    <property type="project" value="UniProtKB-UniRule"/>
</dbReference>
<dbReference type="HAMAP" id="MF_00367">
    <property type="entry name" value="GTPase_Era"/>
    <property type="match status" value="1"/>
</dbReference>
<feature type="binding site" evidence="6">
    <location>
        <begin position="71"/>
        <end position="75"/>
    </location>
    <ligand>
        <name>GTP</name>
        <dbReference type="ChEBI" id="CHEBI:37565"/>
    </ligand>
</feature>
<dbReference type="PROSITE" id="PS50823">
    <property type="entry name" value="KH_TYPE_2"/>
    <property type="match status" value="1"/>
</dbReference>
<keyword evidence="12" id="KW-1185">Reference proteome</keyword>
<dbReference type="STRING" id="269796.Rru_A1851"/>
<dbReference type="EMBL" id="CP000230">
    <property type="protein sequence ID" value="ABC22651.1"/>
    <property type="molecule type" value="Genomic_DNA"/>
</dbReference>
<comment type="similarity">
    <text evidence="1 6 7 8">Belongs to the TRAFAC class TrmE-Era-EngA-EngB-Septin-like GTPase superfamily. Era GTPase family.</text>
</comment>
<keyword evidence="3 6" id="KW-0547">Nucleotide-binding</keyword>
<feature type="domain" description="Era-type G" evidence="10">
    <location>
        <begin position="16"/>
        <end position="183"/>
    </location>
</feature>
<dbReference type="GO" id="GO:0005886">
    <property type="term" value="C:plasma membrane"/>
    <property type="evidence" value="ECO:0007669"/>
    <property type="project" value="UniProtKB-SubCell"/>
</dbReference>
<feature type="binding site" evidence="6">
    <location>
        <begin position="24"/>
        <end position="31"/>
    </location>
    <ligand>
        <name>GTP</name>
        <dbReference type="ChEBI" id="CHEBI:37565"/>
    </ligand>
</feature>
<dbReference type="eggNOG" id="COG1159">
    <property type="taxonomic scope" value="Bacteria"/>
</dbReference>
<dbReference type="SUPFAM" id="SSF54814">
    <property type="entry name" value="Prokaryotic type KH domain (KH-domain type II)"/>
    <property type="match status" value="1"/>
</dbReference>